<dbReference type="AlphaFoldDB" id="A0A094JG21"/>
<dbReference type="EMBL" id="JPEO01000003">
    <property type="protein sequence ID" value="KFZ38187.1"/>
    <property type="molecule type" value="Genomic_DNA"/>
</dbReference>
<dbReference type="InterPro" id="IPR038610">
    <property type="entry name" value="FliK-like_C_sf"/>
</dbReference>
<gene>
    <name evidence="3" type="ORF">HR45_06720</name>
</gene>
<proteinExistence type="predicted"/>
<dbReference type="PANTHER" id="PTHR37533">
    <property type="entry name" value="FLAGELLAR HOOK-LENGTH CONTROL PROTEIN"/>
    <property type="match status" value="1"/>
</dbReference>
<accession>A0A094JG21</accession>
<dbReference type="Gene3D" id="3.30.750.140">
    <property type="match status" value="1"/>
</dbReference>
<dbReference type="STRING" id="1515746.HR45_06720"/>
<feature type="region of interest" description="Disordered" evidence="1">
    <location>
        <begin position="459"/>
        <end position="478"/>
    </location>
</feature>
<reference evidence="3 4" key="1">
    <citation type="submission" date="2014-06" db="EMBL/GenBank/DDBJ databases">
        <title>Shewanella sp. YQH10.</title>
        <authorList>
            <person name="Liu Y."/>
            <person name="Zeng R."/>
        </authorList>
    </citation>
    <scope>NUCLEOTIDE SEQUENCE [LARGE SCALE GENOMIC DNA]</scope>
    <source>
        <strain evidence="3 4">YQH10</strain>
    </source>
</reference>
<feature type="compositionally biased region" description="Polar residues" evidence="1">
    <location>
        <begin position="7"/>
        <end position="19"/>
    </location>
</feature>
<dbReference type="InterPro" id="IPR052563">
    <property type="entry name" value="FliK"/>
</dbReference>
<dbReference type="InterPro" id="IPR021136">
    <property type="entry name" value="Flagellar_hook_control-like_C"/>
</dbReference>
<sequence length="478" mass="48883">MNVLNVAASTGTSGGNSKISRSHDVLSEDAAAVTPFASQALADSNAQDDEHAEILAPLTAAATQSAPDNHAERQQATAEQTPATLPASLGASLFILPPQLQMKAEAVPSAEFTPVPASTDTDANALAVTFTSGAKVAAAATETSLSGSAVSPTVDDIIVAHALATTTRLAPANATAPFNAGSPIQAAAAEAVVSLSQPAVQVALSNVANSVQSNTAVPLATPNDIAQTAADNADISAQISAPSSAPNSNRNLTQWWNNSASTVNQGANAVDVGSTTTSNRVGGLAQQLTASLAVQPQLNGQHTTDGNSARVETSLTPMTAHLGPFSDNATSAAGTINRQQLQLDAGIGQQITNLLKDRVQLQLEHGQQTAQIRLDPPRLGSIDVRISIEGDRTVVHLNASHAAIRDAIANTTEQLRTALAGKLGSDVTVFTNADSGGQSQQHQAPQSAEQIDSNLLAIGEDPSVPPTQTQRGWINRLA</sequence>
<feature type="region of interest" description="Disordered" evidence="1">
    <location>
        <begin position="1"/>
        <end position="23"/>
    </location>
</feature>
<comment type="caution">
    <text evidence="3">The sequence shown here is derived from an EMBL/GenBank/DDBJ whole genome shotgun (WGS) entry which is preliminary data.</text>
</comment>
<keyword evidence="4" id="KW-1185">Reference proteome</keyword>
<feature type="region of interest" description="Disordered" evidence="1">
    <location>
        <begin position="62"/>
        <end position="81"/>
    </location>
</feature>
<dbReference type="Proteomes" id="UP000029264">
    <property type="component" value="Unassembled WGS sequence"/>
</dbReference>
<evidence type="ECO:0000256" key="1">
    <source>
        <dbReference type="SAM" id="MobiDB-lite"/>
    </source>
</evidence>
<evidence type="ECO:0000313" key="4">
    <source>
        <dbReference type="Proteomes" id="UP000029264"/>
    </source>
</evidence>
<organism evidence="3 4">
    <name type="scientific">Shewanella mangrovi</name>
    <dbReference type="NCBI Taxonomy" id="1515746"/>
    <lineage>
        <taxon>Bacteria</taxon>
        <taxon>Pseudomonadati</taxon>
        <taxon>Pseudomonadota</taxon>
        <taxon>Gammaproteobacteria</taxon>
        <taxon>Alteromonadales</taxon>
        <taxon>Shewanellaceae</taxon>
        <taxon>Shewanella</taxon>
    </lineage>
</organism>
<dbReference type="Pfam" id="PF02120">
    <property type="entry name" value="Flg_hook"/>
    <property type="match status" value="1"/>
</dbReference>
<evidence type="ECO:0000313" key="3">
    <source>
        <dbReference type="EMBL" id="KFZ38187.1"/>
    </source>
</evidence>
<dbReference type="PANTHER" id="PTHR37533:SF2">
    <property type="entry name" value="FLAGELLAR HOOK-LENGTH CONTROL PROTEIN"/>
    <property type="match status" value="1"/>
</dbReference>
<dbReference type="CDD" id="cd17470">
    <property type="entry name" value="T3SS_Flik_C"/>
    <property type="match status" value="1"/>
</dbReference>
<evidence type="ECO:0000259" key="2">
    <source>
        <dbReference type="Pfam" id="PF02120"/>
    </source>
</evidence>
<name>A0A094JG21_9GAMM</name>
<dbReference type="eggNOG" id="COG3144">
    <property type="taxonomic scope" value="Bacteria"/>
</dbReference>
<protein>
    <recommendedName>
        <fullName evidence="2">Flagellar hook-length control protein-like C-terminal domain-containing protein</fullName>
    </recommendedName>
</protein>
<feature type="domain" description="Flagellar hook-length control protein-like C-terminal" evidence="2">
    <location>
        <begin position="357"/>
        <end position="421"/>
    </location>
</feature>